<keyword evidence="4 5" id="KW-0648">Protein biosynthesis</keyword>
<dbReference type="FunFam" id="3.40.50.12230:FF:000001">
    <property type="entry name" value="Methionyl-tRNA formyltransferase"/>
    <property type="match status" value="1"/>
</dbReference>
<dbReference type="Pfam" id="PF00551">
    <property type="entry name" value="Formyl_trans_N"/>
    <property type="match status" value="1"/>
</dbReference>
<dbReference type="InterPro" id="IPR011034">
    <property type="entry name" value="Formyl_transferase-like_C_sf"/>
</dbReference>
<evidence type="ECO:0000259" key="7">
    <source>
        <dbReference type="Pfam" id="PF02911"/>
    </source>
</evidence>
<name>A0A933IE97_UNCT6</name>
<organism evidence="8 9">
    <name type="scientific">candidate division TA06 bacterium</name>
    <dbReference type="NCBI Taxonomy" id="2250710"/>
    <lineage>
        <taxon>Bacteria</taxon>
        <taxon>Bacteria division TA06</taxon>
    </lineage>
</organism>
<accession>A0A933IE97</accession>
<dbReference type="InterPro" id="IPR002376">
    <property type="entry name" value="Formyl_transf_N"/>
</dbReference>
<dbReference type="InterPro" id="IPR005793">
    <property type="entry name" value="Formyl_trans_C"/>
</dbReference>
<evidence type="ECO:0000256" key="1">
    <source>
        <dbReference type="ARBA" id="ARBA00010699"/>
    </source>
</evidence>
<dbReference type="EMBL" id="JACQXR010000158">
    <property type="protein sequence ID" value="MBI4727794.1"/>
    <property type="molecule type" value="Genomic_DNA"/>
</dbReference>
<dbReference type="SUPFAM" id="SSF53328">
    <property type="entry name" value="Formyltransferase"/>
    <property type="match status" value="1"/>
</dbReference>
<evidence type="ECO:0000313" key="9">
    <source>
        <dbReference type="Proteomes" id="UP000736328"/>
    </source>
</evidence>
<dbReference type="EC" id="2.1.2.9" evidence="2 5"/>
<evidence type="ECO:0000256" key="5">
    <source>
        <dbReference type="HAMAP-Rule" id="MF_00182"/>
    </source>
</evidence>
<dbReference type="CDD" id="cd08704">
    <property type="entry name" value="Met_tRNA_FMT_C"/>
    <property type="match status" value="1"/>
</dbReference>
<dbReference type="PANTHER" id="PTHR11138">
    <property type="entry name" value="METHIONYL-TRNA FORMYLTRANSFERASE"/>
    <property type="match status" value="1"/>
</dbReference>
<comment type="catalytic activity">
    <reaction evidence="5">
        <text>L-methionyl-tRNA(fMet) + (6R)-10-formyltetrahydrofolate = N-formyl-L-methionyl-tRNA(fMet) + (6S)-5,6,7,8-tetrahydrofolate + H(+)</text>
        <dbReference type="Rhea" id="RHEA:24380"/>
        <dbReference type="Rhea" id="RHEA-COMP:9952"/>
        <dbReference type="Rhea" id="RHEA-COMP:9953"/>
        <dbReference type="ChEBI" id="CHEBI:15378"/>
        <dbReference type="ChEBI" id="CHEBI:57453"/>
        <dbReference type="ChEBI" id="CHEBI:78530"/>
        <dbReference type="ChEBI" id="CHEBI:78844"/>
        <dbReference type="ChEBI" id="CHEBI:195366"/>
        <dbReference type="EC" id="2.1.2.9"/>
    </reaction>
</comment>
<dbReference type="HAMAP" id="MF_00182">
    <property type="entry name" value="Formyl_trans"/>
    <property type="match status" value="1"/>
</dbReference>
<dbReference type="GO" id="GO:0004479">
    <property type="term" value="F:methionyl-tRNA formyltransferase activity"/>
    <property type="evidence" value="ECO:0007669"/>
    <property type="project" value="UniProtKB-UniRule"/>
</dbReference>
<reference evidence="8" key="1">
    <citation type="submission" date="2020-07" db="EMBL/GenBank/DDBJ databases">
        <title>Huge and variable diversity of episymbiotic CPR bacteria and DPANN archaea in groundwater ecosystems.</title>
        <authorList>
            <person name="He C.Y."/>
            <person name="Keren R."/>
            <person name="Whittaker M."/>
            <person name="Farag I.F."/>
            <person name="Doudna J."/>
            <person name="Cate J.H.D."/>
            <person name="Banfield J.F."/>
        </authorList>
    </citation>
    <scope>NUCLEOTIDE SEQUENCE</scope>
    <source>
        <strain evidence="8">NC_groundwater_1520_Pr4_B-0.1um_53_5</strain>
    </source>
</reference>
<dbReference type="InterPro" id="IPR036477">
    <property type="entry name" value="Formyl_transf_N_sf"/>
</dbReference>
<evidence type="ECO:0000259" key="6">
    <source>
        <dbReference type="Pfam" id="PF00551"/>
    </source>
</evidence>
<protein>
    <recommendedName>
        <fullName evidence="2 5">Methionyl-tRNA formyltransferase</fullName>
        <ecNumber evidence="2 5">2.1.2.9</ecNumber>
    </recommendedName>
</protein>
<evidence type="ECO:0000256" key="4">
    <source>
        <dbReference type="ARBA" id="ARBA00022917"/>
    </source>
</evidence>
<dbReference type="InterPro" id="IPR041711">
    <property type="entry name" value="Met-tRNA-FMT_N"/>
</dbReference>
<comment type="caution">
    <text evidence="8">The sequence shown here is derived from an EMBL/GenBank/DDBJ whole genome shotgun (WGS) entry which is preliminary data.</text>
</comment>
<dbReference type="NCBIfam" id="TIGR00460">
    <property type="entry name" value="fmt"/>
    <property type="match status" value="1"/>
</dbReference>
<proteinExistence type="inferred from homology"/>
<keyword evidence="3 5" id="KW-0808">Transferase</keyword>
<dbReference type="PANTHER" id="PTHR11138:SF5">
    <property type="entry name" value="METHIONYL-TRNA FORMYLTRANSFERASE, MITOCHONDRIAL"/>
    <property type="match status" value="1"/>
</dbReference>
<dbReference type="Gene3D" id="3.40.50.12230">
    <property type="match status" value="1"/>
</dbReference>
<feature type="domain" description="Formyl transferase N-terminal" evidence="6">
    <location>
        <begin position="1"/>
        <end position="193"/>
    </location>
</feature>
<dbReference type="Proteomes" id="UP000736328">
    <property type="component" value="Unassembled WGS sequence"/>
</dbReference>
<evidence type="ECO:0000256" key="2">
    <source>
        <dbReference type="ARBA" id="ARBA00012261"/>
    </source>
</evidence>
<dbReference type="InterPro" id="IPR044135">
    <property type="entry name" value="Met-tRNA-FMT_C"/>
</dbReference>
<comment type="similarity">
    <text evidence="1 5">Belongs to the Fmt family.</text>
</comment>
<dbReference type="SUPFAM" id="SSF50486">
    <property type="entry name" value="FMT C-terminal domain-like"/>
    <property type="match status" value="1"/>
</dbReference>
<gene>
    <name evidence="5" type="primary">fmt</name>
    <name evidence="8" type="ORF">HY768_11365</name>
</gene>
<dbReference type="InterPro" id="IPR005794">
    <property type="entry name" value="Fmt"/>
</dbReference>
<dbReference type="Pfam" id="PF02911">
    <property type="entry name" value="Formyl_trans_C"/>
    <property type="match status" value="1"/>
</dbReference>
<dbReference type="CDD" id="cd08646">
    <property type="entry name" value="FMT_core_Met-tRNA-FMT_N"/>
    <property type="match status" value="1"/>
</dbReference>
<dbReference type="GO" id="GO:0005829">
    <property type="term" value="C:cytosol"/>
    <property type="evidence" value="ECO:0007669"/>
    <property type="project" value="TreeGrafter"/>
</dbReference>
<feature type="binding site" evidence="5">
    <location>
        <begin position="123"/>
        <end position="126"/>
    </location>
    <ligand>
        <name>(6S)-5,6,7,8-tetrahydrofolate</name>
        <dbReference type="ChEBI" id="CHEBI:57453"/>
    </ligand>
</feature>
<comment type="function">
    <text evidence="5">Attaches a formyl group to the free amino group of methionyl-tRNA(fMet). The formyl group appears to play a dual role in the initiator identity of N-formylmethionyl-tRNA by promoting its recognition by IF2 and preventing the misappropriation of this tRNA by the elongation apparatus.</text>
</comment>
<evidence type="ECO:0000256" key="3">
    <source>
        <dbReference type="ARBA" id="ARBA00022679"/>
    </source>
</evidence>
<dbReference type="AlphaFoldDB" id="A0A933IE97"/>
<feature type="domain" description="Formyl transferase C-terminal" evidence="7">
    <location>
        <begin position="217"/>
        <end position="320"/>
    </location>
</feature>
<evidence type="ECO:0000313" key="8">
    <source>
        <dbReference type="EMBL" id="MBI4727794.1"/>
    </source>
</evidence>
<sequence length="329" mass="35535">MRIVFIGTPAFAVPTLEAIHQKGHEILAVFAQPDRPSGRGRSIAFSPVKQRALELNLPVCQPATLKTLPTHSGEGHASHTQGGPIQTISNLKPDVLVVVAYGLLLPQNILDIPKHGAVNLHPSLLPKYRGAAPINYALLKGDKVTGITSVLMNSKMDAGDIILQEEAPIEADENAGELESRLAKLGADLIVRSLEVMKAGRPEFRKQDESLVTFAPKLSPADGQIDWKRTSAEIQNQVRGMTPKPGAFAMFKEKRLEILETRPENGKRKTENESLPGRIVSVGKDKGPVIKTGDGAVILLKVKPQGKKEMSGRAFVNGYRIAPGQSLGQ</sequence>